<evidence type="ECO:0000256" key="7">
    <source>
        <dbReference type="ARBA" id="ARBA00022833"/>
    </source>
</evidence>
<dbReference type="RefSeq" id="XP_025831001.1">
    <property type="nucleotide sequence ID" value="XM_025975216.1"/>
</dbReference>
<dbReference type="PRINTS" id="PR00786">
    <property type="entry name" value="NEPRILYSIN"/>
</dbReference>
<keyword evidence="6" id="KW-0378">Hydrolase</keyword>
<dbReference type="Pfam" id="PF05649">
    <property type="entry name" value="Peptidase_M13_N"/>
    <property type="match status" value="1"/>
</dbReference>
<keyword evidence="5" id="KW-0479">Metal-binding</keyword>
<dbReference type="InterPro" id="IPR000718">
    <property type="entry name" value="Peptidase_M13"/>
</dbReference>
<dbReference type="OrthoDB" id="6475849at2759"/>
<dbReference type="Gene3D" id="1.10.1380.10">
    <property type="entry name" value="Neutral endopeptidase , domain2"/>
    <property type="match status" value="1"/>
</dbReference>
<comment type="cofactor">
    <cofactor evidence="1">
        <name>Zn(2+)</name>
        <dbReference type="ChEBI" id="CHEBI:29105"/>
    </cofactor>
</comment>
<keyword evidence="9" id="KW-1133">Transmembrane helix</keyword>
<evidence type="ECO:0000256" key="3">
    <source>
        <dbReference type="ARBA" id="ARBA00007357"/>
    </source>
</evidence>
<sequence>MCDNIVNNVRRFCRRLAYPKNYESMTKYEHADFTDDDTSIGSVHLTEGIGNSAIRYHTGSSMWHRRSLLEKSLLILVGTLLFVVIVLAFLLSSADKTIQESRIIDVESSNRGTTPCLTKSCVHIANIMLQSMDDSVDPCEDFYSYACNGWIKNNPIPEGKSTGDTFMKLIQENQLVIKHVLEQPIGNLKSKAEQKAKLYYESCLDVNDTIEELGAKPLVNLIKKLGGWNITNSNFNVSSWTLQNAMQILQNKYNIGALFSYLVGEDDRNSSRHILQIDQSGLTLPTRDHYLNKTKEHLKILKACLEYMTKVGVLLGGDHNETEKSMRAVLEFETQLANITTPDELRRDEESMYHLMTIAELQDKADFIDWRNFFWDALRKVKKEKLTDKEKVVVYAPQYLGNLSALIKRYENTTEGKIIINNYLVWQVVRTFTGCLSKAFRDAYKGLRKALIGSEGGEEPQWRYCVTDTNNMLGFAIGAIFVREVFHKDSKEQAEVMINEVRTAFKNNFKNLKWMDAETRKAAEIKADAVSDMIGYPDFVLDSNQLDEKFADLVIRVDTYFENNINLIQYTFRKNHEKLNEPVNRTTWSMPPYTVNAYYTPSKNQMVFPAGILQKPFYSSTYPPSLNFGAIGVVMGHELTHGFDDQGREYDKDGNLHKWWNNRTIEKFKERTQCVAQQYSRYKMNGKNLNGNNTLGENIADNGGLKAAYHAFLDLSKSKTEPPPLPGLNMTHKQLFFLAFAQVWCSSVTKEATMLQIEKDQHSPAKYRVIGSLSNLKEFSDVFQCKSGSPMNPKDKCEVW</sequence>
<dbReference type="CDD" id="cd08662">
    <property type="entry name" value="M13"/>
    <property type="match status" value="1"/>
</dbReference>
<evidence type="ECO:0000256" key="6">
    <source>
        <dbReference type="ARBA" id="ARBA00022801"/>
    </source>
</evidence>
<protein>
    <submittedName>
        <fullName evidence="13">Endothelin-converting enzyme homolog isoform X1</fullName>
    </submittedName>
</protein>
<reference evidence="13" key="1">
    <citation type="submission" date="2025-08" db="UniProtKB">
        <authorList>
            <consortium name="RefSeq"/>
        </authorList>
    </citation>
    <scope>IDENTIFICATION</scope>
    <source>
        <tissue evidence="13">Entire body</tissue>
    </source>
</reference>
<dbReference type="Pfam" id="PF01431">
    <property type="entry name" value="Peptidase_M13"/>
    <property type="match status" value="1"/>
</dbReference>
<dbReference type="PROSITE" id="PS51885">
    <property type="entry name" value="NEPRILYSIN"/>
    <property type="match status" value="1"/>
</dbReference>
<comment type="similarity">
    <text evidence="3">Belongs to the peptidase M13 family.</text>
</comment>
<dbReference type="PANTHER" id="PTHR11733">
    <property type="entry name" value="ZINC METALLOPROTEASE FAMILY M13 NEPRILYSIN-RELATED"/>
    <property type="match status" value="1"/>
</dbReference>
<evidence type="ECO:0000256" key="9">
    <source>
        <dbReference type="SAM" id="Phobius"/>
    </source>
</evidence>
<keyword evidence="7" id="KW-0862">Zinc</keyword>
<dbReference type="PANTHER" id="PTHR11733:SF167">
    <property type="entry name" value="FI17812P1-RELATED"/>
    <property type="match status" value="1"/>
</dbReference>
<name>A0A7F5R069_AGRPL</name>
<dbReference type="GO" id="GO:0046872">
    <property type="term" value="F:metal ion binding"/>
    <property type="evidence" value="ECO:0007669"/>
    <property type="project" value="UniProtKB-KW"/>
</dbReference>
<keyword evidence="8" id="KW-0482">Metalloprotease</keyword>
<dbReference type="GeneID" id="108735884"/>
<accession>A0A7F5R069</accession>
<dbReference type="Gene3D" id="3.40.390.10">
    <property type="entry name" value="Collagenase (Catalytic Domain)"/>
    <property type="match status" value="1"/>
</dbReference>
<proteinExistence type="inferred from homology"/>
<gene>
    <name evidence="13" type="primary">LOC108735884</name>
</gene>
<keyword evidence="12" id="KW-1185">Reference proteome</keyword>
<dbReference type="AlphaFoldDB" id="A0A7F5R069"/>
<dbReference type="InterPro" id="IPR042089">
    <property type="entry name" value="Peptidase_M13_dom_2"/>
</dbReference>
<evidence type="ECO:0000259" key="10">
    <source>
        <dbReference type="Pfam" id="PF01431"/>
    </source>
</evidence>
<keyword evidence="9" id="KW-0812">Transmembrane</keyword>
<dbReference type="InterPro" id="IPR018497">
    <property type="entry name" value="Peptidase_M13_C"/>
</dbReference>
<evidence type="ECO:0000256" key="5">
    <source>
        <dbReference type="ARBA" id="ARBA00022723"/>
    </source>
</evidence>
<feature type="domain" description="Peptidase M13 C-terminal" evidence="10">
    <location>
        <begin position="596"/>
        <end position="799"/>
    </location>
</feature>
<dbReference type="InterPro" id="IPR024079">
    <property type="entry name" value="MetalloPept_cat_dom_sf"/>
</dbReference>
<evidence type="ECO:0000313" key="13">
    <source>
        <dbReference type="RefSeq" id="XP_025831001.1"/>
    </source>
</evidence>
<dbReference type="GO" id="GO:0016485">
    <property type="term" value="P:protein processing"/>
    <property type="evidence" value="ECO:0007669"/>
    <property type="project" value="TreeGrafter"/>
</dbReference>
<evidence type="ECO:0000313" key="12">
    <source>
        <dbReference type="Proteomes" id="UP000192223"/>
    </source>
</evidence>
<organism evidence="12 13">
    <name type="scientific">Agrilus planipennis</name>
    <name type="common">Emerald ash borer</name>
    <name type="synonym">Agrilus marcopoli</name>
    <dbReference type="NCBI Taxonomy" id="224129"/>
    <lineage>
        <taxon>Eukaryota</taxon>
        <taxon>Metazoa</taxon>
        <taxon>Ecdysozoa</taxon>
        <taxon>Arthropoda</taxon>
        <taxon>Hexapoda</taxon>
        <taxon>Insecta</taxon>
        <taxon>Pterygota</taxon>
        <taxon>Neoptera</taxon>
        <taxon>Endopterygota</taxon>
        <taxon>Coleoptera</taxon>
        <taxon>Polyphaga</taxon>
        <taxon>Elateriformia</taxon>
        <taxon>Buprestoidea</taxon>
        <taxon>Buprestidae</taxon>
        <taxon>Agrilinae</taxon>
        <taxon>Agrilus</taxon>
    </lineage>
</organism>
<dbReference type="GO" id="GO:0004222">
    <property type="term" value="F:metalloendopeptidase activity"/>
    <property type="evidence" value="ECO:0007669"/>
    <property type="project" value="InterPro"/>
</dbReference>
<comment type="subcellular location">
    <subcellularLocation>
        <location evidence="2">Cell membrane</location>
        <topology evidence="2">Single-pass type II membrane protein</topology>
    </subcellularLocation>
</comment>
<evidence type="ECO:0000256" key="8">
    <source>
        <dbReference type="ARBA" id="ARBA00023049"/>
    </source>
</evidence>
<dbReference type="InParanoid" id="A0A7F5R069"/>
<evidence type="ECO:0000259" key="11">
    <source>
        <dbReference type="Pfam" id="PF05649"/>
    </source>
</evidence>
<evidence type="ECO:0000256" key="1">
    <source>
        <dbReference type="ARBA" id="ARBA00001947"/>
    </source>
</evidence>
<dbReference type="InterPro" id="IPR008753">
    <property type="entry name" value="Peptidase_M13_N"/>
</dbReference>
<evidence type="ECO:0000256" key="2">
    <source>
        <dbReference type="ARBA" id="ARBA00004401"/>
    </source>
</evidence>
<keyword evidence="9" id="KW-0472">Membrane</keyword>
<dbReference type="FunCoup" id="A0A7F5R069">
    <property type="interactions" value="110"/>
</dbReference>
<feature type="transmembrane region" description="Helical" evidence="9">
    <location>
        <begin position="72"/>
        <end position="91"/>
    </location>
</feature>
<feature type="domain" description="Peptidase M13 N-terminal" evidence="11">
    <location>
        <begin position="138"/>
        <end position="537"/>
    </location>
</feature>
<dbReference type="GO" id="GO:0005886">
    <property type="term" value="C:plasma membrane"/>
    <property type="evidence" value="ECO:0007669"/>
    <property type="project" value="UniProtKB-SubCell"/>
</dbReference>
<dbReference type="SUPFAM" id="SSF55486">
    <property type="entry name" value="Metalloproteases ('zincins'), catalytic domain"/>
    <property type="match status" value="1"/>
</dbReference>
<dbReference type="Proteomes" id="UP000192223">
    <property type="component" value="Unplaced"/>
</dbReference>
<evidence type="ECO:0000256" key="4">
    <source>
        <dbReference type="ARBA" id="ARBA00022670"/>
    </source>
</evidence>
<keyword evidence="4" id="KW-0645">Protease</keyword>